<keyword evidence="14" id="KW-1185">Reference proteome</keyword>
<keyword evidence="3 10" id="KW-0175">Coiled coil</keyword>
<keyword evidence="2" id="KW-0963">Cytoplasm</keyword>
<feature type="domain" description="SEP" evidence="12">
    <location>
        <begin position="222"/>
        <end position="286"/>
    </location>
</feature>
<dbReference type="GO" id="GO:0043130">
    <property type="term" value="F:ubiquitin binding"/>
    <property type="evidence" value="ECO:0007669"/>
    <property type="project" value="TreeGrafter"/>
</dbReference>
<dbReference type="InterPro" id="IPR012989">
    <property type="entry name" value="SEP_domain"/>
</dbReference>
<dbReference type="PANTHER" id="PTHR23333:SF4">
    <property type="entry name" value="UBX DOMAIN-CONTAINING PROTEIN 11"/>
    <property type="match status" value="1"/>
</dbReference>
<feature type="region of interest" description="Disordered" evidence="11">
    <location>
        <begin position="319"/>
        <end position="339"/>
    </location>
</feature>
<evidence type="ECO:0000256" key="1">
    <source>
        <dbReference type="ARBA" id="ARBA00004245"/>
    </source>
</evidence>
<comment type="subcellular location">
    <subcellularLocation>
        <location evidence="1">Cytoplasm</location>
        <location evidence="1">Cytoskeleton</location>
    </subcellularLocation>
</comment>
<evidence type="ECO:0000313" key="14">
    <source>
        <dbReference type="Proteomes" id="UP000286415"/>
    </source>
</evidence>
<dbReference type="PANTHER" id="PTHR23333">
    <property type="entry name" value="UBX DOMAIN CONTAINING PROTEIN"/>
    <property type="match status" value="1"/>
</dbReference>
<evidence type="ECO:0000256" key="3">
    <source>
        <dbReference type="ARBA" id="ARBA00023054"/>
    </source>
</evidence>
<feature type="compositionally biased region" description="Basic and acidic residues" evidence="11">
    <location>
        <begin position="328"/>
        <end position="339"/>
    </location>
</feature>
<dbReference type="Gene3D" id="3.30.420.210">
    <property type="entry name" value="SEP domain"/>
    <property type="match status" value="1"/>
</dbReference>
<comment type="function">
    <text evidence="5">May be involved in the reorganization of actin cytoskeleton mediated by RND1, RND2 and RND3. Promotes RHOA activation mediated by GNA12 and GNA13.</text>
</comment>
<reference evidence="13 14" key="1">
    <citation type="journal article" date="2018" name="Biotechnol. Adv.">
        <title>Improved genomic resources and new bioinformatic workflow for the carcinogenic parasite Clonorchis sinensis: Biotechnological implications.</title>
        <authorList>
            <person name="Wang D."/>
            <person name="Korhonen P.K."/>
            <person name="Gasser R.B."/>
            <person name="Young N.D."/>
        </authorList>
    </citation>
    <scope>NUCLEOTIDE SEQUENCE [LARGE SCALE GENOMIC DNA]</scope>
    <source>
        <strain evidence="13">Cs-k2</strain>
    </source>
</reference>
<evidence type="ECO:0000256" key="4">
    <source>
        <dbReference type="ARBA" id="ARBA00023212"/>
    </source>
</evidence>
<dbReference type="OrthoDB" id="25887at2759"/>
<dbReference type="FunFam" id="3.30.420.210:FF:000003">
    <property type="entry name" value="UBX domain protein 11"/>
    <property type="match status" value="1"/>
</dbReference>
<dbReference type="PROSITE" id="PS51399">
    <property type="entry name" value="SEP"/>
    <property type="match status" value="1"/>
</dbReference>
<dbReference type="GO" id="GO:0005856">
    <property type="term" value="C:cytoskeleton"/>
    <property type="evidence" value="ECO:0007669"/>
    <property type="project" value="UniProtKB-SubCell"/>
</dbReference>
<dbReference type="InterPro" id="IPR029071">
    <property type="entry name" value="Ubiquitin-like_domsf"/>
</dbReference>
<feature type="coiled-coil region" evidence="10">
    <location>
        <begin position="78"/>
        <end position="115"/>
    </location>
</feature>
<dbReference type="Gene3D" id="3.10.20.90">
    <property type="entry name" value="Phosphatidylinositol 3-kinase Catalytic Subunit, Chain A, domain 1"/>
    <property type="match status" value="1"/>
</dbReference>
<evidence type="ECO:0000256" key="10">
    <source>
        <dbReference type="SAM" id="Coils"/>
    </source>
</evidence>
<evidence type="ECO:0000256" key="9">
    <source>
        <dbReference type="ARBA" id="ARBA00081109"/>
    </source>
</evidence>
<dbReference type="AlphaFoldDB" id="A0A8T1MST8"/>
<name>A0A8T1MST8_CLOSI</name>
<keyword evidence="4" id="KW-0206">Cytoskeleton</keyword>
<reference evidence="13 14" key="2">
    <citation type="journal article" date="2021" name="Genomics">
        <title>High-quality reference genome for Clonorchis sinensis.</title>
        <authorList>
            <person name="Young N.D."/>
            <person name="Stroehlein A.J."/>
            <person name="Kinkar L."/>
            <person name="Wang T."/>
            <person name="Sohn W.M."/>
            <person name="Chang B.C.H."/>
            <person name="Kaur P."/>
            <person name="Weisz D."/>
            <person name="Dudchenko O."/>
            <person name="Aiden E.L."/>
            <person name="Korhonen P.K."/>
            <person name="Gasser R.B."/>
        </authorList>
    </citation>
    <scope>NUCLEOTIDE SEQUENCE [LARGE SCALE GENOMIC DNA]</scope>
    <source>
        <strain evidence="13">Cs-k2</strain>
    </source>
</reference>
<proteinExistence type="predicted"/>
<gene>
    <name evidence="13" type="ORF">CSKR_111109</name>
</gene>
<protein>
    <recommendedName>
        <fullName evidence="7">UBX domain-containing protein 11</fullName>
    </recommendedName>
    <alternativeName>
        <fullName evidence="9">Socius</fullName>
    </alternativeName>
    <alternativeName>
        <fullName evidence="8">UBX domain-containing protein 5</fullName>
    </alternativeName>
</protein>
<evidence type="ECO:0000256" key="8">
    <source>
        <dbReference type="ARBA" id="ARBA00075811"/>
    </source>
</evidence>
<dbReference type="EMBL" id="NIRI02000042">
    <property type="protein sequence ID" value="KAG5452069.1"/>
    <property type="molecule type" value="Genomic_DNA"/>
</dbReference>
<evidence type="ECO:0000256" key="5">
    <source>
        <dbReference type="ARBA" id="ARBA00059434"/>
    </source>
</evidence>
<evidence type="ECO:0000256" key="7">
    <source>
        <dbReference type="ARBA" id="ARBA00073759"/>
    </source>
</evidence>
<evidence type="ECO:0000259" key="12">
    <source>
        <dbReference type="PROSITE" id="PS51399"/>
    </source>
</evidence>
<evidence type="ECO:0000313" key="13">
    <source>
        <dbReference type="EMBL" id="KAG5452069.1"/>
    </source>
</evidence>
<dbReference type="InterPro" id="IPR036241">
    <property type="entry name" value="NSFL1C_SEP_dom_sf"/>
</dbReference>
<accession>A0A8T1MST8</accession>
<evidence type="ECO:0000256" key="2">
    <source>
        <dbReference type="ARBA" id="ARBA00022490"/>
    </source>
</evidence>
<organism evidence="13 14">
    <name type="scientific">Clonorchis sinensis</name>
    <name type="common">Chinese liver fluke</name>
    <dbReference type="NCBI Taxonomy" id="79923"/>
    <lineage>
        <taxon>Eukaryota</taxon>
        <taxon>Metazoa</taxon>
        <taxon>Spiralia</taxon>
        <taxon>Lophotrochozoa</taxon>
        <taxon>Platyhelminthes</taxon>
        <taxon>Trematoda</taxon>
        <taxon>Digenea</taxon>
        <taxon>Opisthorchiida</taxon>
        <taxon>Opisthorchiata</taxon>
        <taxon>Opisthorchiidae</taxon>
        <taxon>Clonorchis</taxon>
    </lineage>
</organism>
<evidence type="ECO:0000256" key="11">
    <source>
        <dbReference type="SAM" id="MobiDB-lite"/>
    </source>
</evidence>
<dbReference type="SUPFAM" id="SSF102848">
    <property type="entry name" value="NSFL1 (p97 ATPase) cofactor p47, SEP domain"/>
    <property type="match status" value="1"/>
</dbReference>
<evidence type="ECO:0000256" key="6">
    <source>
        <dbReference type="ARBA" id="ARBA00062345"/>
    </source>
</evidence>
<comment type="caution">
    <text evidence="13">The sequence shown here is derived from an EMBL/GenBank/DDBJ whole genome shotgun (WGS) entry which is preliminary data.</text>
</comment>
<dbReference type="Proteomes" id="UP000286415">
    <property type="component" value="Unassembled WGS sequence"/>
</dbReference>
<dbReference type="SUPFAM" id="SSF54236">
    <property type="entry name" value="Ubiquitin-like"/>
    <property type="match status" value="1"/>
</dbReference>
<dbReference type="GO" id="GO:0043161">
    <property type="term" value="P:proteasome-mediated ubiquitin-dependent protein catabolic process"/>
    <property type="evidence" value="ECO:0007669"/>
    <property type="project" value="TreeGrafter"/>
</dbReference>
<sequence>MVMASRGEHKNLYKNIREDHLKINCPEVANFGTQDSCDMMMHNLLEEATNEIAISRFANSSRIRSEKEDDGSLLLSLVRKNNHLLQELKMKNEVIEEQAKRIKETEHKVAILQAALDVPGPDKNRVEILQNCCERLQRQVFEMEEFLHDYGLVWVGTQTTADLTDPSESGPIGLRFGTPEKNNVIFDKIVAQIHALNEWVGQDELEVCRDPKYLNRAYLKERSVIPITIYADGICLYRGPFRAFHEQSTMQFIQDILDGYFPSELQQEFPGGVPFSLTDKRTEYFNHKDQVGRSGSPRRKDCGPFELNETQKSIKRLSDDAPGLSENCGHKQGTERERLEEAGLDPTLDFEPLTMNDLLKRLPEKSITKSGQIVNIRQDIQAKFGSQSGEYAVQQVNLQPHVNEDLSSVPGAVSKFLSLRVRSEDGSHIYNLRMASTDTVKQLYNCLNLARSDTNPYHLVTMAAVQSTSDNTTDRYYRQTLDNMDATLEEAGLGTRTMLRMEKTKEVKFSSDLSRLFTGPVLTQCEWKPPTSLTIGRETVDETHCQTNSENGCQTTRRQD</sequence>
<comment type="subunit">
    <text evidence="6">Interacts with GNA12, GNA13, RND1, RND2 and RND3.</text>
</comment>
<dbReference type="Pfam" id="PF08059">
    <property type="entry name" value="SEP"/>
    <property type="match status" value="1"/>
</dbReference>